<proteinExistence type="predicted"/>
<dbReference type="InterPro" id="IPR027417">
    <property type="entry name" value="P-loop_NTPase"/>
</dbReference>
<gene>
    <name evidence="4" type="ordered locus">Dsui_2560</name>
</gene>
<sequence length="296" mass="32962">MGVPLTEDFPYPWQAVPPVVQWTEKCPSPEDESVLVPCFTFPVGAVILLDEAQKVFRPRSSSSAVPDHVAAFETHRHEGIDFFLVTQHPMLLDSNIRRLTNRHIHMVRVFGAQAANIHEWTQVKNDPENIRANSQQKPWLFPKHIYKWYKSAEAHTVKFRPPLRAILLILGPVALLVLVWIAVTWFQRKADPKPTQAPAAASSPSAAEPSPSKPSDWFAARSPRLPGLPHTAPAYDQVTTPVKAPAPVGCAVLADSCRCWSDQGTVLSVSSDLCAGIARTGYFRDFDDSPHKEVRR</sequence>
<organism evidence="4 5">
    <name type="scientific">Azospira oryzae (strain ATCC BAA-33 / DSM 13638 / PS)</name>
    <name type="common">Dechlorosoma suillum</name>
    <dbReference type="NCBI Taxonomy" id="640081"/>
    <lineage>
        <taxon>Bacteria</taxon>
        <taxon>Pseudomonadati</taxon>
        <taxon>Pseudomonadota</taxon>
        <taxon>Betaproteobacteria</taxon>
        <taxon>Rhodocyclales</taxon>
        <taxon>Rhodocyclaceae</taxon>
        <taxon>Azospira</taxon>
    </lineage>
</organism>
<dbReference type="Gene3D" id="3.40.50.300">
    <property type="entry name" value="P-loop containing nucleotide triphosphate hydrolases"/>
    <property type="match status" value="1"/>
</dbReference>
<feature type="transmembrane region" description="Helical" evidence="2">
    <location>
        <begin position="165"/>
        <end position="186"/>
    </location>
</feature>
<accession>G8QN71</accession>
<dbReference type="Pfam" id="PF05707">
    <property type="entry name" value="Zot"/>
    <property type="match status" value="1"/>
</dbReference>
<dbReference type="EMBL" id="CP003153">
    <property type="protein sequence ID" value="AEV26911.1"/>
    <property type="molecule type" value="Genomic_DNA"/>
</dbReference>
<keyword evidence="2" id="KW-1133">Transmembrane helix</keyword>
<protein>
    <submittedName>
        <fullName evidence="4">Zonula occludens toxin</fullName>
    </submittedName>
</protein>
<dbReference type="Proteomes" id="UP000005633">
    <property type="component" value="Chromosome"/>
</dbReference>
<dbReference type="eggNOG" id="COG0464">
    <property type="taxonomic scope" value="Bacteria"/>
</dbReference>
<dbReference type="AlphaFoldDB" id="G8QN71"/>
<feature type="domain" description="Zona occludens toxin N-terminal" evidence="3">
    <location>
        <begin position="42"/>
        <end position="155"/>
    </location>
</feature>
<dbReference type="HOGENOM" id="CLU_044039_0_0_4"/>
<dbReference type="STRING" id="640081.Dsui_2560"/>
<evidence type="ECO:0000313" key="5">
    <source>
        <dbReference type="Proteomes" id="UP000005633"/>
    </source>
</evidence>
<feature type="compositionally biased region" description="Low complexity" evidence="1">
    <location>
        <begin position="197"/>
        <end position="215"/>
    </location>
</feature>
<reference evidence="4 5" key="1">
    <citation type="journal article" date="2012" name="J. Bacteriol.">
        <title>Complete genome sequence of the anaerobic perchlorate-reducing bacterium Azospira suillum strain PS.</title>
        <authorList>
            <person name="Byrne-Bailey K.G."/>
            <person name="Coates J.D."/>
        </authorList>
    </citation>
    <scope>NUCLEOTIDE SEQUENCE [LARGE SCALE GENOMIC DNA]</scope>
    <source>
        <strain evidence="5">ATCC BAA-33 / DSM 13638 / PS</strain>
    </source>
</reference>
<dbReference type="KEGG" id="dsu:Dsui_2560"/>
<evidence type="ECO:0000313" key="4">
    <source>
        <dbReference type="EMBL" id="AEV26911.1"/>
    </source>
</evidence>
<keyword evidence="2" id="KW-0812">Transmembrane</keyword>
<evidence type="ECO:0000256" key="2">
    <source>
        <dbReference type="SAM" id="Phobius"/>
    </source>
</evidence>
<evidence type="ECO:0000256" key="1">
    <source>
        <dbReference type="SAM" id="MobiDB-lite"/>
    </source>
</evidence>
<dbReference type="InterPro" id="IPR008900">
    <property type="entry name" value="Zot_N"/>
</dbReference>
<evidence type="ECO:0000259" key="3">
    <source>
        <dbReference type="Pfam" id="PF05707"/>
    </source>
</evidence>
<feature type="region of interest" description="Disordered" evidence="1">
    <location>
        <begin position="193"/>
        <end position="220"/>
    </location>
</feature>
<keyword evidence="2" id="KW-0472">Membrane</keyword>
<name>G8QN71_AZOOP</name>